<keyword evidence="2" id="KW-0472">Membrane</keyword>
<comment type="caution">
    <text evidence="6">The sequence shown here is derived from an EMBL/GenBank/DDBJ whole genome shotgun (WGS) entry which is preliminary data.</text>
</comment>
<name>A0A429X280_SIMTE</name>
<evidence type="ECO:0000313" key="6">
    <source>
        <dbReference type="EMBL" id="RST57581.1"/>
    </source>
</evidence>
<feature type="domain" description="PDZ" evidence="3">
    <location>
        <begin position="105"/>
        <end position="191"/>
    </location>
</feature>
<evidence type="ECO:0000313" key="5">
    <source>
        <dbReference type="EMBL" id="GIN95510.1"/>
    </source>
</evidence>
<evidence type="ECO:0000313" key="8">
    <source>
        <dbReference type="Proteomes" id="UP000680670"/>
    </source>
</evidence>
<dbReference type="Proteomes" id="UP000287296">
    <property type="component" value="Unassembled WGS sequence"/>
</dbReference>
<dbReference type="Proteomes" id="UP000680670">
    <property type="component" value="Unassembled WGS sequence"/>
</dbReference>
<protein>
    <recommendedName>
        <fullName evidence="1">endopeptidase La</fullName>
        <ecNumber evidence="1">3.4.21.53</ecNumber>
    </recommendedName>
</protein>
<comment type="catalytic activity">
    <reaction evidence="1">
        <text>Hydrolysis of proteins in presence of ATP.</text>
        <dbReference type="EC" id="3.4.21.53"/>
    </reaction>
</comment>
<feature type="transmembrane region" description="Helical" evidence="2">
    <location>
        <begin position="12"/>
        <end position="34"/>
    </location>
</feature>
<dbReference type="Pfam" id="PF13180">
    <property type="entry name" value="PDZ_2"/>
    <property type="match status" value="1"/>
</dbReference>
<dbReference type="Gene3D" id="2.30.42.10">
    <property type="match status" value="1"/>
</dbReference>
<keyword evidence="1" id="KW-0645">Protease</keyword>
<dbReference type="InterPro" id="IPR014721">
    <property type="entry name" value="Ribsml_uS5_D2-typ_fold_subgr"/>
</dbReference>
<dbReference type="PROSITE" id="PS50106">
    <property type="entry name" value="PDZ"/>
    <property type="match status" value="1"/>
</dbReference>
<dbReference type="OrthoDB" id="2356897at2"/>
<evidence type="ECO:0000256" key="2">
    <source>
        <dbReference type="SAM" id="Phobius"/>
    </source>
</evidence>
<dbReference type="Pfam" id="PF05362">
    <property type="entry name" value="Lon_C"/>
    <property type="match status" value="1"/>
</dbReference>
<dbReference type="InterPro" id="IPR036034">
    <property type="entry name" value="PDZ_sf"/>
</dbReference>
<keyword evidence="8" id="KW-1185">Reference proteome</keyword>
<dbReference type="SUPFAM" id="SSF50156">
    <property type="entry name" value="PDZ domain-like"/>
    <property type="match status" value="1"/>
</dbReference>
<gene>
    <name evidence="6" type="ORF">D5F11_021940</name>
    <name evidence="5" type="ORF">J6TS1_13800</name>
</gene>
<dbReference type="AlphaFoldDB" id="A0A429X280"/>
<dbReference type="Gene3D" id="3.30.230.10">
    <property type="match status" value="1"/>
</dbReference>
<feature type="active site" evidence="1">
    <location>
        <position position="239"/>
    </location>
</feature>
<dbReference type="EMBL" id="BORJ01000003">
    <property type="protein sequence ID" value="GIN95510.1"/>
    <property type="molecule type" value="Genomic_DNA"/>
</dbReference>
<dbReference type="EMBL" id="QYTW02000031">
    <property type="protein sequence ID" value="RST57581.1"/>
    <property type="molecule type" value="Genomic_DNA"/>
</dbReference>
<dbReference type="InterPro" id="IPR008269">
    <property type="entry name" value="Lon_proteolytic"/>
</dbReference>
<dbReference type="PROSITE" id="PS51786">
    <property type="entry name" value="LON_PROTEOLYTIC"/>
    <property type="match status" value="1"/>
</dbReference>
<dbReference type="NCBIfam" id="NF041438">
    <property type="entry name" value="SepM_fam_S16"/>
    <property type="match status" value="1"/>
</dbReference>
<dbReference type="RefSeq" id="WP_120118220.1">
    <property type="nucleotide sequence ID" value="NZ_BORI01000005.1"/>
</dbReference>
<dbReference type="GO" id="GO:0030163">
    <property type="term" value="P:protein catabolic process"/>
    <property type="evidence" value="ECO:0007669"/>
    <property type="project" value="InterPro"/>
</dbReference>
<evidence type="ECO:0000313" key="7">
    <source>
        <dbReference type="Proteomes" id="UP000287296"/>
    </source>
</evidence>
<dbReference type="GO" id="GO:0006508">
    <property type="term" value="P:proteolysis"/>
    <property type="evidence" value="ECO:0007669"/>
    <property type="project" value="UniProtKB-KW"/>
</dbReference>
<proteinExistence type="inferred from homology"/>
<comment type="similarity">
    <text evidence="1">Belongs to the peptidase S16 family.</text>
</comment>
<evidence type="ECO:0000256" key="1">
    <source>
        <dbReference type="PROSITE-ProRule" id="PRU01122"/>
    </source>
</evidence>
<feature type="domain" description="Lon proteolytic" evidence="4">
    <location>
        <begin position="232"/>
        <end position="341"/>
    </location>
</feature>
<dbReference type="InterPro" id="IPR027065">
    <property type="entry name" value="Lon_Prtase"/>
</dbReference>
<evidence type="ECO:0000259" key="3">
    <source>
        <dbReference type="PROSITE" id="PS50106"/>
    </source>
</evidence>
<dbReference type="GO" id="GO:0004252">
    <property type="term" value="F:serine-type endopeptidase activity"/>
    <property type="evidence" value="ECO:0007669"/>
    <property type="project" value="UniProtKB-UniRule"/>
</dbReference>
<dbReference type="GO" id="GO:0005524">
    <property type="term" value="F:ATP binding"/>
    <property type="evidence" value="ECO:0007669"/>
    <property type="project" value="InterPro"/>
</dbReference>
<dbReference type="EC" id="3.4.21.53" evidence="1"/>
<reference evidence="5 8" key="2">
    <citation type="submission" date="2021-03" db="EMBL/GenBank/DDBJ databases">
        <title>Antimicrobial resistance genes in bacteria isolated from Japanese honey, and their potential for conferring macrolide and lincosamide resistance in the American foulbrood pathogen Paenibacillus larvae.</title>
        <authorList>
            <person name="Okamoto M."/>
            <person name="Kumagai M."/>
            <person name="Kanamori H."/>
            <person name="Takamatsu D."/>
        </authorList>
    </citation>
    <scope>NUCLEOTIDE SEQUENCE [LARGE SCALE GENOMIC DNA]</scope>
    <source>
        <strain evidence="5 8">J6TS1</strain>
    </source>
</reference>
<dbReference type="GO" id="GO:0004176">
    <property type="term" value="F:ATP-dependent peptidase activity"/>
    <property type="evidence" value="ECO:0007669"/>
    <property type="project" value="UniProtKB-UniRule"/>
</dbReference>
<feature type="active site" evidence="1">
    <location>
        <position position="284"/>
    </location>
</feature>
<keyword evidence="1" id="KW-0378">Hydrolase</keyword>
<keyword evidence="2" id="KW-0812">Transmembrane</keyword>
<keyword evidence="2" id="KW-1133">Transmembrane helix</keyword>
<dbReference type="InterPro" id="IPR001478">
    <property type="entry name" value="PDZ"/>
</dbReference>
<organism evidence="6 7">
    <name type="scientific">Siminovitchia terrae</name>
    <name type="common">Bacillus terrae</name>
    <dbReference type="NCBI Taxonomy" id="1914933"/>
    <lineage>
        <taxon>Bacteria</taxon>
        <taxon>Bacillati</taxon>
        <taxon>Bacillota</taxon>
        <taxon>Bacilli</taxon>
        <taxon>Bacillales</taxon>
        <taxon>Bacillaceae</taxon>
        <taxon>Siminovitchia</taxon>
    </lineage>
</organism>
<accession>A0A429X280</accession>
<sequence length="345" mass="37879">MKHYVQMTRRKRIIIIICLIFAVTLFVPTPFYLFQPGSVEELSSKVTVEKGEKAEQGHLYLTTVLSVKASNIYYLAYGLLAPHTDIQRSHAVKGDMSEKEYNRWLAYLMKSSQENAIIAGLTAAGEEVQLIPKGMIVRNFSQNSKAKGIIETGDIITKVDGRTIHATEDLLVYFKGKKAGERVTVAFDRDGETKEEQVELILLPGKKSQPGIGVGFEEYVEVKTSRKVNIQAGDIGGPSAGLMFSLEIYNQAAGEDITKGYEVAGTGTIDKDGSVGQIGGIAEKIAAVDKAGMDIFFCPMDLLPGDTNEKEVKAEVEKYGYDVKIVPVKTLDEAVNYLDRLPPKS</sequence>
<dbReference type="InterPro" id="IPR020568">
    <property type="entry name" value="Ribosomal_Su5_D2-typ_SF"/>
</dbReference>
<keyword evidence="1" id="KW-0720">Serine protease</keyword>
<dbReference type="SUPFAM" id="SSF54211">
    <property type="entry name" value="Ribosomal protein S5 domain 2-like"/>
    <property type="match status" value="1"/>
</dbReference>
<dbReference type="PANTHER" id="PTHR10046">
    <property type="entry name" value="ATP DEPENDENT LON PROTEASE FAMILY MEMBER"/>
    <property type="match status" value="1"/>
</dbReference>
<evidence type="ECO:0000259" key="4">
    <source>
        <dbReference type="PROSITE" id="PS51786"/>
    </source>
</evidence>
<reference evidence="6 7" key="1">
    <citation type="submission" date="2018-12" db="EMBL/GenBank/DDBJ databases">
        <authorList>
            <person name="Sun L."/>
            <person name="Chen Z."/>
        </authorList>
    </citation>
    <scope>NUCLEOTIDE SEQUENCE [LARGE SCALE GENOMIC DNA]</scope>
    <source>
        <strain evidence="6 7">LMG 29736</strain>
    </source>
</reference>